<organism evidence="1">
    <name type="scientific">Shewanella algae</name>
    <dbReference type="NCBI Taxonomy" id="38313"/>
    <lineage>
        <taxon>Bacteria</taxon>
        <taxon>Pseudomonadati</taxon>
        <taxon>Pseudomonadota</taxon>
        <taxon>Gammaproteobacteria</taxon>
        <taxon>Alteromonadales</taxon>
        <taxon>Shewanellaceae</taxon>
        <taxon>Shewanella</taxon>
    </lineage>
</organism>
<accession>A0A7T8ECW5</accession>
<dbReference type="RefSeq" id="WP_144217031.1">
    <property type="nucleotide sequence ID" value="NZ_CP032664.1"/>
</dbReference>
<protein>
    <submittedName>
        <fullName evidence="1">Uncharacterized protein</fullName>
    </submittedName>
</protein>
<evidence type="ECO:0000313" key="1">
    <source>
        <dbReference type="EMBL" id="QQO83996.1"/>
    </source>
</evidence>
<dbReference type="EMBL" id="CP032664">
    <property type="protein sequence ID" value="QQO83996.1"/>
    <property type="molecule type" value="Genomic_DNA"/>
</dbReference>
<reference evidence="1" key="1">
    <citation type="submission" date="2018-09" db="EMBL/GenBank/DDBJ databases">
        <title>Genome sequencing and analysis.</title>
        <authorList>
            <person name="Huang Y.-T."/>
        </authorList>
    </citation>
    <scope>NUCLEOTIDE SEQUENCE</scope>
    <source>
        <strain evidence="1">HIDE</strain>
    </source>
</reference>
<proteinExistence type="predicted"/>
<sequence length="195" mass="22446">MESWEKLTNPEILRNSLMSASVYLSAYEMCRDFIVSKPKGFFTDYCGEDGEKLSDEYDEDVLCHSKSPLKASLKWFENLGAIDSNDIALFDAAREHRNDIAHNLPNYISDLDFSVNQEIFNSLLTVTHKIGVYWVVNFEMALNPDYSGHEINESEIKIGTLLMIDMTMQIAFGEEPEEGYYYKEMKRRTAPNKPV</sequence>
<name>A0A7T8ECW5_9GAMM</name>
<gene>
    <name evidence="1" type="ORF">D7032_12440</name>
</gene>
<dbReference type="AlphaFoldDB" id="A0A7T8ECW5"/>